<name>A0A3B6KQK0_WHEAT</name>
<dbReference type="Gramene" id="TraesJUL5A03G02757270.1">
    <property type="protein sequence ID" value="TraesJUL5A03G02757270.1"/>
    <property type="gene ID" value="TraesJUL5A03G02757270"/>
</dbReference>
<dbReference type="Gramene" id="TraesCLE_scaffold_070236_01G000400.1">
    <property type="protein sequence ID" value="TraesCLE_scaffold_070236_01G000400.1"/>
    <property type="gene ID" value="TraesCLE_scaffold_070236_01G000400"/>
</dbReference>
<dbReference type="Gramene" id="TraesMAC5A03G02736500.1">
    <property type="protein sequence ID" value="TraesMAC5A03G02736500.1"/>
    <property type="gene ID" value="TraesMAC5A03G02736500"/>
</dbReference>
<dbReference type="Gramene" id="TraesCAD_scaffold_081455_01G000300.1">
    <property type="protein sequence ID" value="TraesCAD_scaffold_081455_01G000300.1"/>
    <property type="gene ID" value="TraesCAD_scaffold_081455_01G000300"/>
</dbReference>
<dbReference type="Gramene" id="TraesSYM5A03G02767680.1">
    <property type="protein sequence ID" value="TraesSYM5A03G02767680.1"/>
    <property type="gene ID" value="TraesSYM5A03G02767680"/>
</dbReference>
<dbReference type="Gramene" id="TraesROB_scaffold_056766_01G000300.1">
    <property type="protein sequence ID" value="TraesROB_scaffold_056766_01G000300.1"/>
    <property type="gene ID" value="TraesROB_scaffold_056766_01G000300"/>
</dbReference>
<dbReference type="GeneID" id="123105262"/>
<dbReference type="Gramene" id="TraesRN5A0101001500.1">
    <property type="protein sequence ID" value="TraesRN5A0101001500.1"/>
    <property type="gene ID" value="TraesRN5A0101001500"/>
</dbReference>
<dbReference type="OMA" id="ITEHEQH"/>
<evidence type="ECO:0000313" key="2">
    <source>
        <dbReference type="Proteomes" id="UP000019116"/>
    </source>
</evidence>
<accession>A0A3B6KQK0</accession>
<dbReference type="EnsemblPlants" id="TraesCS5A02G416900.1">
    <property type="protein sequence ID" value="TraesCS5A02G416900.1"/>
    <property type="gene ID" value="TraesCS5A02G416900"/>
</dbReference>
<sequence length="115" mass="12948">MASEMLLRRIHSICRLAPGDRQSQLFGRGEGLRRLVPTASHPSFCSSVCEQAGAGSASKDQDNLARFSDPQVAHEDRRFVQFLDRMLDATRNPQSLAQIRREKLPNDVKILDDEI</sequence>
<dbReference type="RefSeq" id="XP_044383237.1">
    <property type="nucleotide sequence ID" value="XM_044527302.1"/>
</dbReference>
<keyword evidence="2" id="KW-1185">Reference proteome</keyword>
<reference evidence="1" key="2">
    <citation type="submission" date="2018-10" db="UniProtKB">
        <authorList>
            <consortium name="EnsemblPlants"/>
        </authorList>
    </citation>
    <scope>IDENTIFICATION</scope>
</reference>
<gene>
    <name evidence="1" type="primary">LOC123105262</name>
</gene>
<dbReference type="Gramene" id="TraesARI5A03G02780300.1">
    <property type="protein sequence ID" value="TraesARI5A03G02780300.1"/>
    <property type="gene ID" value="TraesARI5A03G02780300"/>
</dbReference>
<dbReference type="AlphaFoldDB" id="A0A3B6KQK0"/>
<dbReference type="Gramene" id="TraesPARA_EIv1.0_1532800.1">
    <property type="protein sequence ID" value="TraesPARA_EIv1.0_1532800.1.CDS"/>
    <property type="gene ID" value="TraesPARA_EIv1.0_1532800"/>
</dbReference>
<evidence type="ECO:0000313" key="1">
    <source>
        <dbReference type="EnsemblPlants" id="TraesCS5A02G416900.1"/>
    </source>
</evidence>
<proteinExistence type="predicted"/>
<dbReference type="Gramene" id="TraesLAC5A03G02692330.1">
    <property type="protein sequence ID" value="TraesLAC5A03G02692330.1"/>
    <property type="gene ID" value="TraesLAC5A03G02692330"/>
</dbReference>
<organism evidence="1">
    <name type="scientific">Triticum aestivum</name>
    <name type="common">Wheat</name>
    <dbReference type="NCBI Taxonomy" id="4565"/>
    <lineage>
        <taxon>Eukaryota</taxon>
        <taxon>Viridiplantae</taxon>
        <taxon>Streptophyta</taxon>
        <taxon>Embryophyta</taxon>
        <taxon>Tracheophyta</taxon>
        <taxon>Spermatophyta</taxon>
        <taxon>Magnoliopsida</taxon>
        <taxon>Liliopsida</taxon>
        <taxon>Poales</taxon>
        <taxon>Poaceae</taxon>
        <taxon>BOP clade</taxon>
        <taxon>Pooideae</taxon>
        <taxon>Triticodae</taxon>
        <taxon>Triticeae</taxon>
        <taxon>Triticinae</taxon>
        <taxon>Triticum</taxon>
    </lineage>
</organism>
<dbReference type="Gramene" id="TraesSTA5A03G02729340.1">
    <property type="protein sequence ID" value="TraesSTA5A03G02729340.1"/>
    <property type="gene ID" value="TraesSTA5A03G02729340"/>
</dbReference>
<dbReference type="Gramene" id="TraesLDM5A03G02741120.1">
    <property type="protein sequence ID" value="TraesLDM5A03G02741120.1"/>
    <property type="gene ID" value="TraesLDM5A03G02741120"/>
</dbReference>
<dbReference type="OrthoDB" id="654165at2759"/>
<dbReference type="Proteomes" id="UP000019116">
    <property type="component" value="Chromosome 5A"/>
</dbReference>
<dbReference type="Gramene" id="TraesNOR5A03G02761800.1">
    <property type="protein sequence ID" value="TraesNOR5A03G02761800.1"/>
    <property type="gene ID" value="TraesNOR5A03G02761800"/>
</dbReference>
<dbReference type="Gramene" id="TraesCS5A03G0987800.1">
    <property type="protein sequence ID" value="TraesCS5A03G0987800.1.CDS"/>
    <property type="gene ID" value="TraesCS5A03G0987800"/>
</dbReference>
<dbReference type="Gramene" id="TraesCS5A02G416900.1">
    <property type="protein sequence ID" value="TraesCS5A02G416900.1"/>
    <property type="gene ID" value="TraesCS5A02G416900"/>
</dbReference>
<reference evidence="1" key="1">
    <citation type="submission" date="2018-08" db="EMBL/GenBank/DDBJ databases">
        <authorList>
            <person name="Rossello M."/>
        </authorList>
    </citation>
    <scope>NUCLEOTIDE SEQUENCE [LARGE SCALE GENOMIC DNA]</scope>
    <source>
        <strain evidence="1">cv. Chinese Spring</strain>
    </source>
</reference>
<protein>
    <submittedName>
        <fullName evidence="1">Uncharacterized protein</fullName>
    </submittedName>
</protein>
<dbReference type="Gramene" id="TraesJAG5A03G02739700.1">
    <property type="protein sequence ID" value="TraesJAG5A03G02739700.1"/>
    <property type="gene ID" value="TraesJAG5A03G02739700"/>
</dbReference>